<dbReference type="Pfam" id="PF08241">
    <property type="entry name" value="Methyltransf_11"/>
    <property type="match status" value="1"/>
</dbReference>
<sequence>MYESSYSKNDYLEHYTKHNISPVRQNIFDIKSHILRRASLYRTLGLLPSSFTGKKVLEVGPGSGFNSFVNVQWNPSKYVLVEPNPTGVLHIKSLFNEQYNSKIEIVNKRIEDFFPDEQFDIVLCEGMIPGLKNKEQILTKLDSLLKDEGVLVITCADEISMFFEIIRIFFAHKLTKDLNGFDEKIQVAINAFGSHLDTLSGFNRLKEDWCADSLFGFAHFNYDFSLKKCAMFLGDKYFIYHTSPNIFTDYRWYKELPLTPKEFNQHLIDQFDMRKHNLIHYQVITPDREKERNEELLNLCKQAMLEVYNSVKYDDSDAEKKLIDIIGMMQKNLVDTDLKIINALKEIQEIIENKDYTVKAINSKYMCLISAFGRGQQYISLCKSKNI</sequence>
<keyword evidence="2" id="KW-0808">Transferase</keyword>
<protein>
    <submittedName>
        <fullName evidence="2">tRNA (Mo5U34)-methyltransferase</fullName>
    </submittedName>
</protein>
<dbReference type="GO" id="GO:0032259">
    <property type="term" value="P:methylation"/>
    <property type="evidence" value="ECO:0007669"/>
    <property type="project" value="UniProtKB-KW"/>
</dbReference>
<dbReference type="PATRIC" id="fig|1719120.3.peg.3784"/>
<dbReference type="GO" id="GO:0008757">
    <property type="term" value="F:S-adenosylmethionine-dependent methyltransferase activity"/>
    <property type="evidence" value="ECO:0007669"/>
    <property type="project" value="InterPro"/>
</dbReference>
<evidence type="ECO:0000313" key="2">
    <source>
        <dbReference type="EMBL" id="KPQ41961.1"/>
    </source>
</evidence>
<dbReference type="Proteomes" id="UP000050360">
    <property type="component" value="Unassembled WGS sequence"/>
</dbReference>
<feature type="domain" description="Methyltransferase type 11" evidence="1">
    <location>
        <begin position="57"/>
        <end position="153"/>
    </location>
</feature>
<dbReference type="InterPro" id="IPR029063">
    <property type="entry name" value="SAM-dependent_MTases_sf"/>
</dbReference>
<gene>
    <name evidence="2" type="primary">cmoB</name>
    <name evidence="2" type="ORF">MPEBLZ_03487</name>
</gene>
<dbReference type="InterPro" id="IPR013216">
    <property type="entry name" value="Methyltransf_11"/>
</dbReference>
<name>A0A0P8A1S3_9EURY</name>
<dbReference type="SUPFAM" id="SSF53335">
    <property type="entry name" value="S-adenosyl-L-methionine-dependent methyltransferases"/>
    <property type="match status" value="1"/>
</dbReference>
<dbReference type="AlphaFoldDB" id="A0A0P8A1S3"/>
<comment type="caution">
    <text evidence="2">The sequence shown here is derived from an EMBL/GenBank/DDBJ whole genome shotgun (WGS) entry which is preliminary data.</text>
</comment>
<dbReference type="EMBL" id="LKCM01000281">
    <property type="protein sequence ID" value="KPQ41961.1"/>
    <property type="molecule type" value="Genomic_DNA"/>
</dbReference>
<reference evidence="2 3" key="1">
    <citation type="submission" date="2015-09" db="EMBL/GenBank/DDBJ databases">
        <title>A metagenomics-based metabolic model of nitrate-dependent anaerobic oxidation of methane by Methanoperedens-like archaea.</title>
        <authorList>
            <person name="Arshad A."/>
            <person name="Speth D.R."/>
            <person name="De Graaf R.M."/>
            <person name="Op Den Camp H.J."/>
            <person name="Jetten M.S."/>
            <person name="Welte C.U."/>
        </authorList>
    </citation>
    <scope>NUCLEOTIDE SEQUENCE [LARGE SCALE GENOMIC DNA]</scope>
</reference>
<proteinExistence type="predicted"/>
<accession>A0A0P8A1S3</accession>
<organism evidence="2 3">
    <name type="scientific">Candidatus Methanoperedens nitratireducens</name>
    <dbReference type="NCBI Taxonomy" id="1392998"/>
    <lineage>
        <taxon>Archaea</taxon>
        <taxon>Methanobacteriati</taxon>
        <taxon>Methanobacteriota</taxon>
        <taxon>Stenosarchaea group</taxon>
        <taxon>Methanomicrobia</taxon>
        <taxon>Methanosarcinales</taxon>
        <taxon>ANME-2 cluster</taxon>
        <taxon>Candidatus Methanoperedentaceae</taxon>
        <taxon>Candidatus Methanoperedens</taxon>
    </lineage>
</organism>
<evidence type="ECO:0000259" key="1">
    <source>
        <dbReference type="Pfam" id="PF08241"/>
    </source>
</evidence>
<dbReference type="CDD" id="cd02440">
    <property type="entry name" value="AdoMet_MTases"/>
    <property type="match status" value="1"/>
</dbReference>
<keyword evidence="2" id="KW-0489">Methyltransferase</keyword>
<evidence type="ECO:0000313" key="3">
    <source>
        <dbReference type="Proteomes" id="UP000050360"/>
    </source>
</evidence>
<dbReference type="Gene3D" id="3.40.50.150">
    <property type="entry name" value="Vaccinia Virus protein VP39"/>
    <property type="match status" value="1"/>
</dbReference>